<evidence type="ECO:0000313" key="3">
    <source>
        <dbReference type="Proteomes" id="UP000800093"/>
    </source>
</evidence>
<accession>A0A9P4TS38</accession>
<proteinExistence type="predicted"/>
<gene>
    <name evidence="2" type="ORF">CC78DRAFT_573354</name>
</gene>
<dbReference type="AlphaFoldDB" id="A0A9P4TS38"/>
<dbReference type="EMBL" id="ML986578">
    <property type="protein sequence ID" value="KAF2270985.1"/>
    <property type="molecule type" value="Genomic_DNA"/>
</dbReference>
<sequence length="316" mass="34304">MIERSDSARQKVLGLVVARLELAGPRAEVRHRMSYGAAISKLRNRYQADSAHAKSLAYGADGSVPLGTRESTRGRAGLRIDFQLWGTAVEINIGLMGSRRASLLSRSRRRALYLRREARPGRWCLRSPKARNSAHQMGSDERCNPSRRRAHAWHPGINDGDGSAGALTTLACGEQPDARYARFGLAGSAVEGADRIVSGRETPRAADAKSPNCQRHTGTCDRECVPSRAVAIALTSGTLPSDSSVCTLSSPQRSHLTPRTLDRRSQNVLRRRHEGECNGRLPCGLRMLTFHKSPASAIIEASGVMCAGRPFNSQAS</sequence>
<keyword evidence="3" id="KW-1185">Reference proteome</keyword>
<dbReference type="Proteomes" id="UP000800093">
    <property type="component" value="Unassembled WGS sequence"/>
</dbReference>
<comment type="caution">
    <text evidence="2">The sequence shown here is derived from an EMBL/GenBank/DDBJ whole genome shotgun (WGS) entry which is preliminary data.</text>
</comment>
<reference evidence="3" key="1">
    <citation type="journal article" date="2020" name="Stud. Mycol.">
        <title>101 Dothideomycetes genomes: A test case for predicting lifestyles and emergence of pathogens.</title>
        <authorList>
            <person name="Haridas S."/>
            <person name="Albert R."/>
            <person name="Binder M."/>
            <person name="Bloem J."/>
            <person name="LaButti K."/>
            <person name="Salamov A."/>
            <person name="Andreopoulos B."/>
            <person name="Baker S."/>
            <person name="Barry K."/>
            <person name="Bills G."/>
            <person name="Bluhm B."/>
            <person name="Cannon C."/>
            <person name="Castanera R."/>
            <person name="Culley D."/>
            <person name="Daum C."/>
            <person name="Ezra D."/>
            <person name="Gonzalez J."/>
            <person name="Henrissat B."/>
            <person name="Kuo A."/>
            <person name="Liang C."/>
            <person name="Lipzen A."/>
            <person name="Lutzoni F."/>
            <person name="Magnuson J."/>
            <person name="Mondo S."/>
            <person name="Nolan M."/>
            <person name="Ohm R."/>
            <person name="Pangilinan J."/>
            <person name="Park H.-J."/>
            <person name="Ramirez L."/>
            <person name="Alfaro M."/>
            <person name="Sun H."/>
            <person name="Tritt A."/>
            <person name="Yoshinaga Y."/>
            <person name="Zwiers L.-H."/>
            <person name="Turgeon B."/>
            <person name="Goodwin S."/>
            <person name="Spatafora J."/>
            <person name="Crous P."/>
            <person name="Grigoriev I."/>
        </authorList>
    </citation>
    <scope>NUCLEOTIDE SEQUENCE [LARGE SCALE GENOMIC DNA]</scope>
    <source>
        <strain evidence="3">CBS 304.66</strain>
    </source>
</reference>
<evidence type="ECO:0000256" key="1">
    <source>
        <dbReference type="SAM" id="MobiDB-lite"/>
    </source>
</evidence>
<evidence type="ECO:0000313" key="2">
    <source>
        <dbReference type="EMBL" id="KAF2270985.1"/>
    </source>
</evidence>
<feature type="region of interest" description="Disordered" evidence="1">
    <location>
        <begin position="128"/>
        <end position="147"/>
    </location>
</feature>
<organism evidence="2 3">
    <name type="scientific">Lojkania enalia</name>
    <dbReference type="NCBI Taxonomy" id="147567"/>
    <lineage>
        <taxon>Eukaryota</taxon>
        <taxon>Fungi</taxon>
        <taxon>Dikarya</taxon>
        <taxon>Ascomycota</taxon>
        <taxon>Pezizomycotina</taxon>
        <taxon>Dothideomycetes</taxon>
        <taxon>Pleosporomycetidae</taxon>
        <taxon>Pleosporales</taxon>
        <taxon>Pleosporales incertae sedis</taxon>
        <taxon>Lojkania</taxon>
    </lineage>
</organism>
<protein>
    <submittedName>
        <fullName evidence="2">Uncharacterized protein</fullName>
    </submittedName>
</protein>
<name>A0A9P4TS38_9PLEO</name>